<keyword evidence="4" id="KW-0234">DNA repair</keyword>
<evidence type="ECO:0000256" key="5">
    <source>
        <dbReference type="ARBA" id="ARBA00023242"/>
    </source>
</evidence>
<dbReference type="STRING" id="4540.A0A3L6RZW4"/>
<dbReference type="Pfam" id="PF02144">
    <property type="entry name" value="Rad1"/>
    <property type="match status" value="1"/>
</dbReference>
<comment type="similarity">
    <text evidence="2">Belongs to the rad1 family.</text>
</comment>
<dbReference type="OrthoDB" id="337581at2759"/>
<dbReference type="GO" id="GO:0030896">
    <property type="term" value="C:checkpoint clamp complex"/>
    <property type="evidence" value="ECO:0007669"/>
    <property type="project" value="TreeGrafter"/>
</dbReference>
<dbReference type="EMBL" id="PQIB02000006">
    <property type="protein sequence ID" value="RLN12567.1"/>
    <property type="molecule type" value="Genomic_DNA"/>
</dbReference>
<dbReference type="SUPFAM" id="SSF55979">
    <property type="entry name" value="DNA clamp"/>
    <property type="match status" value="1"/>
</dbReference>
<keyword evidence="7" id="KW-1185">Reference proteome</keyword>
<dbReference type="InterPro" id="IPR046938">
    <property type="entry name" value="DNA_clamp_sf"/>
</dbReference>
<dbReference type="PANTHER" id="PTHR10870">
    <property type="entry name" value="CELL CYCLE CHECKPOINT PROTEIN RAD1"/>
    <property type="match status" value="1"/>
</dbReference>
<evidence type="ECO:0008006" key="8">
    <source>
        <dbReference type="Google" id="ProtNLM"/>
    </source>
</evidence>
<name>A0A3L6RZW4_PANMI</name>
<dbReference type="PANTHER" id="PTHR10870:SF0">
    <property type="entry name" value="CELL CYCLE CHECKPOINT PROTEIN RAD1"/>
    <property type="match status" value="1"/>
</dbReference>
<sequence>MVDALSSVRWKRHQDAVMELSALGIVLTVEESGCLQAKVFLKREVGRITHRQLFVEYEYAGEGRERFGLSLGLFVDCLNIFSTPGHASAVEIRYPGPDMQLLLKSVDSQDACLYAEIRTRIPDTISWDYNFEHEGNTPVTCTVKSAVLKEALDDLEWPGSSIQIRMQPDPPTVVFKGEGHGDLQVEFPYHANTDLLIVFQCDREVSYRLLFSSRYKYKFLRATTSNIPSSVMKENRRTKVTIGRGGMLKIQHLVSLARPGMPYFRNIGGGTEQTSRIAHIEFFVKPEEDDNDA</sequence>
<dbReference type="GO" id="GO:0006281">
    <property type="term" value="P:DNA repair"/>
    <property type="evidence" value="ECO:0007669"/>
    <property type="project" value="UniProtKB-KW"/>
</dbReference>
<dbReference type="FunFam" id="3.70.10.10:FF:000011">
    <property type="entry name" value="Damaged DNA binding protein"/>
    <property type="match status" value="1"/>
</dbReference>
<dbReference type="AlphaFoldDB" id="A0A3L6RZW4"/>
<dbReference type="Gene3D" id="3.70.10.10">
    <property type="match status" value="1"/>
</dbReference>
<protein>
    <recommendedName>
        <fullName evidence="8">Cell cycle checkpoint protein RAD1</fullName>
    </recommendedName>
</protein>
<reference evidence="7" key="1">
    <citation type="journal article" date="2019" name="Nat. Commun.">
        <title>The genome of broomcorn millet.</title>
        <authorList>
            <person name="Zou C."/>
            <person name="Miki D."/>
            <person name="Li D."/>
            <person name="Tang Q."/>
            <person name="Xiao L."/>
            <person name="Rajput S."/>
            <person name="Deng P."/>
            <person name="Jia W."/>
            <person name="Huang R."/>
            <person name="Zhang M."/>
            <person name="Sun Y."/>
            <person name="Hu J."/>
            <person name="Fu X."/>
            <person name="Schnable P.S."/>
            <person name="Li F."/>
            <person name="Zhang H."/>
            <person name="Feng B."/>
            <person name="Zhu X."/>
            <person name="Liu R."/>
            <person name="Schnable J.C."/>
            <person name="Zhu J.-K."/>
            <person name="Zhang H."/>
        </authorList>
    </citation>
    <scope>NUCLEOTIDE SEQUENCE [LARGE SCALE GENOMIC DNA]</scope>
</reference>
<organism evidence="6 7">
    <name type="scientific">Panicum miliaceum</name>
    <name type="common">Proso millet</name>
    <name type="synonym">Broomcorn millet</name>
    <dbReference type="NCBI Taxonomy" id="4540"/>
    <lineage>
        <taxon>Eukaryota</taxon>
        <taxon>Viridiplantae</taxon>
        <taxon>Streptophyta</taxon>
        <taxon>Embryophyta</taxon>
        <taxon>Tracheophyta</taxon>
        <taxon>Spermatophyta</taxon>
        <taxon>Magnoliopsida</taxon>
        <taxon>Liliopsida</taxon>
        <taxon>Poales</taxon>
        <taxon>Poaceae</taxon>
        <taxon>PACMAD clade</taxon>
        <taxon>Panicoideae</taxon>
        <taxon>Panicodae</taxon>
        <taxon>Paniceae</taxon>
        <taxon>Panicinae</taxon>
        <taxon>Panicum</taxon>
        <taxon>Panicum sect. Panicum</taxon>
    </lineage>
</organism>
<dbReference type="InterPro" id="IPR003021">
    <property type="entry name" value="Rad1_Rec1_Rad17"/>
</dbReference>
<accession>A0A3L6RZW4</accession>
<dbReference type="CDD" id="cd00577">
    <property type="entry name" value="PCNA"/>
    <property type="match status" value="1"/>
</dbReference>
<proteinExistence type="inferred from homology"/>
<evidence type="ECO:0000256" key="3">
    <source>
        <dbReference type="ARBA" id="ARBA00022763"/>
    </source>
</evidence>
<comment type="subcellular location">
    <subcellularLocation>
        <location evidence="1">Nucleus</location>
    </subcellularLocation>
</comment>
<dbReference type="GO" id="GO:0000077">
    <property type="term" value="P:DNA damage checkpoint signaling"/>
    <property type="evidence" value="ECO:0007669"/>
    <property type="project" value="InterPro"/>
</dbReference>
<keyword evidence="5" id="KW-0539">Nucleus</keyword>
<gene>
    <name evidence="6" type="ORF">C2845_PM09G01550</name>
</gene>
<keyword evidence="3" id="KW-0227">DNA damage</keyword>
<dbReference type="Proteomes" id="UP000275267">
    <property type="component" value="Unassembled WGS sequence"/>
</dbReference>
<evidence type="ECO:0000313" key="7">
    <source>
        <dbReference type="Proteomes" id="UP000275267"/>
    </source>
</evidence>
<evidence type="ECO:0000313" key="6">
    <source>
        <dbReference type="EMBL" id="RLN12567.1"/>
    </source>
</evidence>
<comment type="caution">
    <text evidence="6">The sequence shown here is derived from an EMBL/GenBank/DDBJ whole genome shotgun (WGS) entry which is preliminary data.</text>
</comment>
<evidence type="ECO:0000256" key="2">
    <source>
        <dbReference type="ARBA" id="ARBA00010991"/>
    </source>
</evidence>
<evidence type="ECO:0000256" key="4">
    <source>
        <dbReference type="ARBA" id="ARBA00023204"/>
    </source>
</evidence>
<evidence type="ECO:0000256" key="1">
    <source>
        <dbReference type="ARBA" id="ARBA00004123"/>
    </source>
</evidence>